<evidence type="ECO:0000313" key="6">
    <source>
        <dbReference type="EMBL" id="SDK62271.1"/>
    </source>
</evidence>
<keyword evidence="1" id="KW-0902">Two-component regulatory system</keyword>
<name>A0A1G9DEF6_9GAMM</name>
<evidence type="ECO:0000256" key="3">
    <source>
        <dbReference type="SAM" id="MobiDB-lite"/>
    </source>
</evidence>
<keyword evidence="2" id="KW-0597">Phosphoprotein</keyword>
<sequence>MTHLRAVIVDDEPLALRLLQAMLEELPDIEVVASCRNGREALNAVARHTPDILFLDVQMPGMNGFEVVRRLQGDTIPLVVFATAYDQYAVDAFEVHAVDYVLKPLETERLQTALSRARERLQGDSAHTGGSEKNRLLASMEDIEQRSQGGASSAPSESQPREGKAKLAIKDRGRITMICQADIEWIDAAGDYMCVHASGETHVMRSTMKELQEQLCSDNFKRVHRSTLVNLNFIEHIQVLSKGEYLLTLASGSEVKVSRNYRQPIKEYLDASRGQAAIT</sequence>
<dbReference type="GO" id="GO:0000156">
    <property type="term" value="F:phosphorelay response regulator activity"/>
    <property type="evidence" value="ECO:0007669"/>
    <property type="project" value="InterPro"/>
</dbReference>
<organism evidence="6 7">
    <name type="scientific">Microbulbifer yueqingensis</name>
    <dbReference type="NCBI Taxonomy" id="658219"/>
    <lineage>
        <taxon>Bacteria</taxon>
        <taxon>Pseudomonadati</taxon>
        <taxon>Pseudomonadota</taxon>
        <taxon>Gammaproteobacteria</taxon>
        <taxon>Cellvibrionales</taxon>
        <taxon>Microbulbiferaceae</taxon>
        <taxon>Microbulbifer</taxon>
    </lineage>
</organism>
<feature type="region of interest" description="Disordered" evidence="3">
    <location>
        <begin position="143"/>
        <end position="166"/>
    </location>
</feature>
<dbReference type="GO" id="GO:0003677">
    <property type="term" value="F:DNA binding"/>
    <property type="evidence" value="ECO:0007669"/>
    <property type="project" value="InterPro"/>
</dbReference>
<feature type="modified residue" description="4-aspartylphosphate" evidence="2">
    <location>
        <position position="56"/>
    </location>
</feature>
<keyword evidence="7" id="KW-1185">Reference proteome</keyword>
<dbReference type="OrthoDB" id="236568at2"/>
<dbReference type="PANTHER" id="PTHR37299:SF1">
    <property type="entry name" value="STAGE 0 SPORULATION PROTEIN A HOMOLOG"/>
    <property type="match status" value="1"/>
</dbReference>
<dbReference type="InterPro" id="IPR046947">
    <property type="entry name" value="LytR-like"/>
</dbReference>
<dbReference type="RefSeq" id="WP_091515434.1">
    <property type="nucleotide sequence ID" value="NZ_FNFH01000006.1"/>
</dbReference>
<dbReference type="SMART" id="SM00850">
    <property type="entry name" value="LytTR"/>
    <property type="match status" value="1"/>
</dbReference>
<feature type="domain" description="Response regulatory" evidence="4">
    <location>
        <begin position="5"/>
        <end position="118"/>
    </location>
</feature>
<gene>
    <name evidence="6" type="ORF">SAMN05216212_2765</name>
</gene>
<feature type="domain" description="HTH LytTR-type" evidence="5">
    <location>
        <begin position="167"/>
        <end position="271"/>
    </location>
</feature>
<feature type="compositionally biased region" description="Polar residues" evidence="3">
    <location>
        <begin position="146"/>
        <end position="158"/>
    </location>
</feature>
<dbReference type="InterPro" id="IPR001789">
    <property type="entry name" value="Sig_transdc_resp-reg_receiver"/>
</dbReference>
<dbReference type="InterPro" id="IPR011006">
    <property type="entry name" value="CheY-like_superfamily"/>
</dbReference>
<dbReference type="Gene3D" id="2.40.50.1020">
    <property type="entry name" value="LytTr DNA-binding domain"/>
    <property type="match status" value="1"/>
</dbReference>
<dbReference type="Gene3D" id="3.40.50.2300">
    <property type="match status" value="1"/>
</dbReference>
<dbReference type="InterPro" id="IPR007492">
    <property type="entry name" value="LytTR_DNA-bd_dom"/>
</dbReference>
<proteinExistence type="predicted"/>
<protein>
    <submittedName>
        <fullName evidence="6">Two component transcriptional regulator, LytTR family</fullName>
    </submittedName>
</protein>
<evidence type="ECO:0000259" key="4">
    <source>
        <dbReference type="PROSITE" id="PS50110"/>
    </source>
</evidence>
<evidence type="ECO:0000313" key="7">
    <source>
        <dbReference type="Proteomes" id="UP000199305"/>
    </source>
</evidence>
<dbReference type="SMART" id="SM00448">
    <property type="entry name" value="REC"/>
    <property type="match status" value="1"/>
</dbReference>
<reference evidence="7" key="1">
    <citation type="submission" date="2016-10" db="EMBL/GenBank/DDBJ databases">
        <authorList>
            <person name="Varghese N."/>
            <person name="Submissions S."/>
        </authorList>
    </citation>
    <scope>NUCLEOTIDE SEQUENCE [LARGE SCALE GENOMIC DNA]</scope>
    <source>
        <strain evidence="7">CGMCC 1.10658</strain>
    </source>
</reference>
<dbReference type="Pfam" id="PF00072">
    <property type="entry name" value="Response_reg"/>
    <property type="match status" value="1"/>
</dbReference>
<dbReference type="AlphaFoldDB" id="A0A1G9DEF6"/>
<evidence type="ECO:0000256" key="2">
    <source>
        <dbReference type="PROSITE-ProRule" id="PRU00169"/>
    </source>
</evidence>
<evidence type="ECO:0000259" key="5">
    <source>
        <dbReference type="PROSITE" id="PS50930"/>
    </source>
</evidence>
<dbReference type="FunFam" id="3.40.50.2300:FF:000051">
    <property type="entry name" value="Two-component response regulator yehT"/>
    <property type="match status" value="1"/>
</dbReference>
<dbReference type="CDD" id="cd17532">
    <property type="entry name" value="REC_LytTR_AlgR-like"/>
    <property type="match status" value="1"/>
</dbReference>
<dbReference type="STRING" id="658219.SAMN05216212_2765"/>
<dbReference type="Proteomes" id="UP000199305">
    <property type="component" value="Unassembled WGS sequence"/>
</dbReference>
<dbReference type="PANTHER" id="PTHR37299">
    <property type="entry name" value="TRANSCRIPTIONAL REGULATOR-RELATED"/>
    <property type="match status" value="1"/>
</dbReference>
<dbReference type="Pfam" id="PF04397">
    <property type="entry name" value="LytTR"/>
    <property type="match status" value="1"/>
</dbReference>
<dbReference type="EMBL" id="FNFH01000006">
    <property type="protein sequence ID" value="SDK62271.1"/>
    <property type="molecule type" value="Genomic_DNA"/>
</dbReference>
<evidence type="ECO:0000256" key="1">
    <source>
        <dbReference type="ARBA" id="ARBA00023012"/>
    </source>
</evidence>
<dbReference type="PROSITE" id="PS50930">
    <property type="entry name" value="HTH_LYTTR"/>
    <property type="match status" value="1"/>
</dbReference>
<dbReference type="SUPFAM" id="SSF52172">
    <property type="entry name" value="CheY-like"/>
    <property type="match status" value="1"/>
</dbReference>
<accession>A0A1G9DEF6</accession>
<dbReference type="PROSITE" id="PS50110">
    <property type="entry name" value="RESPONSE_REGULATORY"/>
    <property type="match status" value="1"/>
</dbReference>